<dbReference type="SUPFAM" id="SSF53335">
    <property type="entry name" value="S-adenosyl-L-methionine-dependent methyltransferases"/>
    <property type="match status" value="1"/>
</dbReference>
<dbReference type="InterPro" id="IPR006162">
    <property type="entry name" value="Ppantetheine_attach_site"/>
</dbReference>
<dbReference type="InterPro" id="IPR056501">
    <property type="entry name" value="NAD-bd_HRPKS_sdrA"/>
</dbReference>
<dbReference type="SUPFAM" id="SSF47336">
    <property type="entry name" value="ACP-like"/>
    <property type="match status" value="1"/>
</dbReference>
<dbReference type="InterPro" id="IPR020807">
    <property type="entry name" value="PKS_DH"/>
</dbReference>
<feature type="domain" description="Ketosynthase family 3 (KS3)" evidence="11">
    <location>
        <begin position="32"/>
        <end position="456"/>
    </location>
</feature>
<dbReference type="CDD" id="cd02440">
    <property type="entry name" value="AdoMet_MTases"/>
    <property type="match status" value="1"/>
</dbReference>
<keyword evidence="7" id="KW-0012">Acyltransferase</keyword>
<dbReference type="SUPFAM" id="SSF53901">
    <property type="entry name" value="Thiolase-like"/>
    <property type="match status" value="1"/>
</dbReference>
<evidence type="ECO:0000256" key="2">
    <source>
        <dbReference type="ARBA" id="ARBA00022553"/>
    </source>
</evidence>
<evidence type="ECO:0000256" key="3">
    <source>
        <dbReference type="ARBA" id="ARBA00022679"/>
    </source>
</evidence>
<evidence type="ECO:0000256" key="7">
    <source>
        <dbReference type="ARBA" id="ARBA00023315"/>
    </source>
</evidence>
<reference evidence="13" key="1">
    <citation type="journal article" date="2021" name="Nat. Commun.">
        <title>Genetic determinants of endophytism in the Arabidopsis root mycobiome.</title>
        <authorList>
            <person name="Mesny F."/>
            <person name="Miyauchi S."/>
            <person name="Thiergart T."/>
            <person name="Pickel B."/>
            <person name="Atanasova L."/>
            <person name="Karlsson M."/>
            <person name="Huettel B."/>
            <person name="Barry K.W."/>
            <person name="Haridas S."/>
            <person name="Chen C."/>
            <person name="Bauer D."/>
            <person name="Andreopoulos W."/>
            <person name="Pangilinan J."/>
            <person name="LaButti K."/>
            <person name="Riley R."/>
            <person name="Lipzen A."/>
            <person name="Clum A."/>
            <person name="Drula E."/>
            <person name="Henrissat B."/>
            <person name="Kohler A."/>
            <person name="Grigoriev I.V."/>
            <person name="Martin F.M."/>
            <person name="Hacquard S."/>
        </authorList>
    </citation>
    <scope>NUCLEOTIDE SEQUENCE</scope>
    <source>
        <strain evidence="13">MPI-SDFR-AT-0073</strain>
    </source>
</reference>
<evidence type="ECO:0000256" key="1">
    <source>
        <dbReference type="ARBA" id="ARBA00022450"/>
    </source>
</evidence>
<keyword evidence="4" id="KW-0521">NADP</keyword>
<dbReference type="InterPro" id="IPR013154">
    <property type="entry name" value="ADH-like_N"/>
</dbReference>
<dbReference type="Proteomes" id="UP000758603">
    <property type="component" value="Unassembled WGS sequence"/>
</dbReference>
<feature type="active site" description="Proton donor; for dehydratase activity" evidence="8">
    <location>
        <position position="1176"/>
    </location>
</feature>
<dbReference type="Gene3D" id="3.40.50.150">
    <property type="entry name" value="Vaccinia Virus protein VP39"/>
    <property type="match status" value="1"/>
</dbReference>
<dbReference type="RefSeq" id="XP_045964431.1">
    <property type="nucleotide sequence ID" value="XM_046105442.1"/>
</dbReference>
<dbReference type="SMART" id="SM00827">
    <property type="entry name" value="PKS_AT"/>
    <property type="match status" value="1"/>
</dbReference>
<dbReference type="GO" id="GO:0016491">
    <property type="term" value="F:oxidoreductase activity"/>
    <property type="evidence" value="ECO:0007669"/>
    <property type="project" value="UniProtKB-KW"/>
</dbReference>
<dbReference type="SUPFAM" id="SSF50129">
    <property type="entry name" value="GroES-like"/>
    <property type="match status" value="1"/>
</dbReference>
<dbReference type="InterPro" id="IPR011032">
    <property type="entry name" value="GroES-like_sf"/>
</dbReference>
<feature type="region of interest" description="N-terminal hotdog fold" evidence="8">
    <location>
        <begin position="954"/>
        <end position="1090"/>
    </location>
</feature>
<dbReference type="SMART" id="SM00822">
    <property type="entry name" value="PKS_KR"/>
    <property type="match status" value="1"/>
</dbReference>
<dbReference type="Pfam" id="PF00109">
    <property type="entry name" value="ketoacyl-synt"/>
    <property type="match status" value="1"/>
</dbReference>
<dbReference type="InterPro" id="IPR049552">
    <property type="entry name" value="PKS_DH_N"/>
</dbReference>
<dbReference type="Pfam" id="PF16197">
    <property type="entry name" value="KAsynt_C_assoc"/>
    <property type="match status" value="1"/>
</dbReference>
<dbReference type="InterPro" id="IPR029063">
    <property type="entry name" value="SAM-dependent_MTases_sf"/>
</dbReference>
<dbReference type="InterPro" id="IPR042104">
    <property type="entry name" value="PKS_dehydratase_sf"/>
</dbReference>
<gene>
    <name evidence="13" type="ORF">BKA67DRAFT_616731</name>
</gene>
<comment type="caution">
    <text evidence="13">The sequence shown here is derived from an EMBL/GenBank/DDBJ whole genome shotgun (WGS) entry which is preliminary data.</text>
</comment>
<dbReference type="SMART" id="SM00823">
    <property type="entry name" value="PKS_PP"/>
    <property type="match status" value="1"/>
</dbReference>
<dbReference type="CDD" id="cd05195">
    <property type="entry name" value="enoyl_red"/>
    <property type="match status" value="1"/>
</dbReference>
<evidence type="ECO:0000259" key="10">
    <source>
        <dbReference type="PROSITE" id="PS50075"/>
    </source>
</evidence>
<dbReference type="PANTHER" id="PTHR43775:SF29">
    <property type="entry name" value="ASPERFURANONE POLYKETIDE SYNTHASE AFOG-RELATED"/>
    <property type="match status" value="1"/>
</dbReference>
<dbReference type="GeneID" id="70134333"/>
<dbReference type="GO" id="GO:0006633">
    <property type="term" value="P:fatty acid biosynthetic process"/>
    <property type="evidence" value="ECO:0007669"/>
    <property type="project" value="TreeGrafter"/>
</dbReference>
<dbReference type="InterPro" id="IPR013149">
    <property type="entry name" value="ADH-like_C"/>
</dbReference>
<keyword evidence="14" id="KW-1185">Reference proteome</keyword>
<dbReference type="InterPro" id="IPR014030">
    <property type="entry name" value="Ketoacyl_synth_N"/>
</dbReference>
<dbReference type="Gene3D" id="3.90.180.10">
    <property type="entry name" value="Medium-chain alcohol dehydrogenases, catalytic domain"/>
    <property type="match status" value="1"/>
</dbReference>
<dbReference type="Gene3D" id="1.10.1200.10">
    <property type="entry name" value="ACP-like"/>
    <property type="match status" value="1"/>
</dbReference>
<dbReference type="OrthoDB" id="329835at2759"/>
<dbReference type="EMBL" id="JAGPXC010000001">
    <property type="protein sequence ID" value="KAH6660300.1"/>
    <property type="molecule type" value="Genomic_DNA"/>
</dbReference>
<dbReference type="Pfam" id="PF08242">
    <property type="entry name" value="Methyltransf_12"/>
    <property type="match status" value="1"/>
</dbReference>
<dbReference type="Pfam" id="PF23297">
    <property type="entry name" value="ACP_SdgA_C"/>
    <property type="match status" value="1"/>
</dbReference>
<keyword evidence="2" id="KW-0597">Phosphoprotein</keyword>
<dbReference type="InterPro" id="IPR036736">
    <property type="entry name" value="ACP-like_sf"/>
</dbReference>
<dbReference type="InterPro" id="IPR049551">
    <property type="entry name" value="PKS_DH_C"/>
</dbReference>
<keyword evidence="5" id="KW-0560">Oxidoreductase</keyword>
<feature type="region of interest" description="Disordered" evidence="9">
    <location>
        <begin position="1"/>
        <end position="32"/>
    </location>
</feature>
<dbReference type="InterPro" id="IPR013217">
    <property type="entry name" value="Methyltransf_12"/>
</dbReference>
<evidence type="ECO:0000259" key="11">
    <source>
        <dbReference type="PROSITE" id="PS52004"/>
    </source>
</evidence>
<dbReference type="PROSITE" id="PS00012">
    <property type="entry name" value="PHOSPHOPANTETHEINE"/>
    <property type="match status" value="1"/>
</dbReference>
<dbReference type="GO" id="GO:0031177">
    <property type="term" value="F:phosphopantetheine binding"/>
    <property type="evidence" value="ECO:0007669"/>
    <property type="project" value="InterPro"/>
</dbReference>
<keyword evidence="1" id="KW-0596">Phosphopantetheine</keyword>
<dbReference type="InterPro" id="IPR020841">
    <property type="entry name" value="PKS_Beta-ketoAc_synthase_dom"/>
</dbReference>
<evidence type="ECO:0000256" key="9">
    <source>
        <dbReference type="SAM" id="MobiDB-lite"/>
    </source>
</evidence>
<evidence type="ECO:0000313" key="13">
    <source>
        <dbReference type="EMBL" id="KAH6660300.1"/>
    </source>
</evidence>
<feature type="active site" description="Proton acceptor; for dehydratase activity" evidence="8">
    <location>
        <position position="986"/>
    </location>
</feature>
<dbReference type="Pfam" id="PF08240">
    <property type="entry name" value="ADH_N"/>
    <property type="match status" value="1"/>
</dbReference>
<dbReference type="Pfam" id="PF00698">
    <property type="entry name" value="Acyl_transf_1"/>
    <property type="match status" value="1"/>
</dbReference>
<dbReference type="GO" id="GO:0030639">
    <property type="term" value="P:polyketide biosynthetic process"/>
    <property type="evidence" value="ECO:0007669"/>
    <property type="project" value="UniProtKB-ARBA"/>
</dbReference>
<dbReference type="PROSITE" id="PS50075">
    <property type="entry name" value="CARRIER"/>
    <property type="match status" value="1"/>
</dbReference>
<dbReference type="SUPFAM" id="SSF52151">
    <property type="entry name" value="FabD/lysophospholipase-like"/>
    <property type="match status" value="1"/>
</dbReference>
<dbReference type="InterPro" id="IPR020843">
    <property type="entry name" value="ER"/>
</dbReference>
<dbReference type="InterPro" id="IPR013968">
    <property type="entry name" value="PKS_KR"/>
</dbReference>
<dbReference type="InterPro" id="IPR020806">
    <property type="entry name" value="PKS_PP-bd"/>
</dbReference>
<dbReference type="SUPFAM" id="SSF55048">
    <property type="entry name" value="Probable ACP-binding domain of malonyl-CoA ACP transacylase"/>
    <property type="match status" value="1"/>
</dbReference>
<dbReference type="InterPro" id="IPR016036">
    <property type="entry name" value="Malonyl_transacylase_ACP-bd"/>
</dbReference>
<dbReference type="Pfam" id="PF21089">
    <property type="entry name" value="PKS_DH_N"/>
    <property type="match status" value="1"/>
</dbReference>
<dbReference type="Pfam" id="PF08659">
    <property type="entry name" value="KR"/>
    <property type="match status" value="1"/>
</dbReference>
<organism evidence="13 14">
    <name type="scientific">Truncatella angustata</name>
    <dbReference type="NCBI Taxonomy" id="152316"/>
    <lineage>
        <taxon>Eukaryota</taxon>
        <taxon>Fungi</taxon>
        <taxon>Dikarya</taxon>
        <taxon>Ascomycota</taxon>
        <taxon>Pezizomycotina</taxon>
        <taxon>Sordariomycetes</taxon>
        <taxon>Xylariomycetidae</taxon>
        <taxon>Amphisphaeriales</taxon>
        <taxon>Sporocadaceae</taxon>
        <taxon>Truncatella</taxon>
    </lineage>
</organism>
<dbReference type="PANTHER" id="PTHR43775">
    <property type="entry name" value="FATTY ACID SYNTHASE"/>
    <property type="match status" value="1"/>
</dbReference>
<dbReference type="Gene3D" id="3.10.129.110">
    <property type="entry name" value="Polyketide synthase dehydratase"/>
    <property type="match status" value="1"/>
</dbReference>
<name>A0A9P8UY62_9PEZI</name>
<dbReference type="InterPro" id="IPR032821">
    <property type="entry name" value="PKS_assoc"/>
</dbReference>
<dbReference type="PROSITE" id="PS52019">
    <property type="entry name" value="PKS_MFAS_DH"/>
    <property type="match status" value="1"/>
</dbReference>
<feature type="domain" description="PKS/mFAS DH" evidence="12">
    <location>
        <begin position="954"/>
        <end position="1267"/>
    </location>
</feature>
<feature type="compositionally biased region" description="Polar residues" evidence="9">
    <location>
        <begin position="10"/>
        <end position="21"/>
    </location>
</feature>
<evidence type="ECO:0000256" key="5">
    <source>
        <dbReference type="ARBA" id="ARBA00023002"/>
    </source>
</evidence>
<dbReference type="InterPro" id="IPR014031">
    <property type="entry name" value="Ketoacyl_synth_C"/>
</dbReference>
<dbReference type="Gene3D" id="3.40.47.10">
    <property type="match status" value="1"/>
</dbReference>
<dbReference type="Pfam" id="PF23114">
    <property type="entry name" value="NAD-bd_HRPKS_sdrA"/>
    <property type="match status" value="1"/>
</dbReference>
<keyword evidence="3" id="KW-0808">Transferase</keyword>
<evidence type="ECO:0000259" key="12">
    <source>
        <dbReference type="PROSITE" id="PS52019"/>
    </source>
</evidence>
<dbReference type="SMART" id="SM00825">
    <property type="entry name" value="PKS_KS"/>
    <property type="match status" value="1"/>
</dbReference>
<proteinExistence type="predicted"/>
<evidence type="ECO:0000256" key="8">
    <source>
        <dbReference type="PROSITE-ProRule" id="PRU01363"/>
    </source>
</evidence>
<dbReference type="SMART" id="SM00829">
    <property type="entry name" value="PKS_ER"/>
    <property type="match status" value="1"/>
</dbReference>
<dbReference type="InterPro" id="IPR016039">
    <property type="entry name" value="Thiolase-like"/>
</dbReference>
<dbReference type="InterPro" id="IPR057326">
    <property type="entry name" value="KR_dom"/>
</dbReference>
<sequence length="2569" mass="280694">MTRDHEMTTGDDTINGHNESCPSDDAKGPGPGAPIAIVGMSCKFGGEATSPSKLWDLCMAGKDAWTPIPKERFDAASLYDKRKGKLGRHFVEGGHFLKDISLFDSAFFKYTTDVANAMDPQIRMLLESVYESVEDAGIPIKKLAGTNTSVFAGSFSTDYSEMTLRDPETMQPSYKTGNGIAMLSNRISHFYDFHGASMTIDVGCSTSLVALHQACQSLRSGESDVSIVGSSLVCLSPDMFIAMSIAGVLGPSGKCFAWDERAEGYGRGEGVASLVLKPLDNALRDGDRIHAVVRETGLNQDGKTPTITSPSMEAQINLIQDVYRRAGLDPKDTGYVEAHMTGTPTGDPIEAEALARTFGCGRDLENPVLVGSVKPNIGHTEPVSGLAAIIKTIFVLQQGVIPPNVNYEKASQKIPLAEWRLKVPTALTSWPADKPRRASINNFGYGGTNTHVILEAPPVPEYSDDDNIFNTSDTQQKDSYSRIYIVSAKDSSSAQQMNKNLAKYIQKSLTQEPPLSPIDLAFTLAERKSRFPWATALRANDLAGLADRLDESDRKALRAMNKPRLGFVFNGQGAQWYAMGRELIERYPVFRRSLAVADKILKGYGATWSLRDELQRSEEATRVHEICLSQPLSVALQLCLIDLLASWNIIPSAVTSHSSGEIAAAYAVGALTFRQALGVVYFRGELAQIHHERSAVVGGMLAAGLSAEAAAEYVKDTTKGIVVVACHNSPNSVTLSGDMLAIDEVAARLTQNGIFARKLNVPLAYHSHHMVAMAQDYTDRLQGIIQPSTSWNGVLFASPVTGDIVTSSHTLSGEHFVQNLVSPVLFSQAFERMCFSPTMSDGTPRPAGQEMNVDAVVEIGAHGTLSGPIRQILGDRRIPYVSCLKRYSHAVETMQDAACTLLALGYPVSLADVNCHQHGKYVPGLPTYSWNHSTPHWIESRLYREYRHKRFRPHELLGSPVPGTNRQTPTWRNFLRSMDIDWLADHRLGTDIVLPGAGYVAMAIEAVRLLSDTSEETIAGYRLREIDILNTLTIPETTTGVETQLILRPCNDKELDHKGWYEFEVWSVSSSDDTWIKHCSGNITAEMTSDIRENVTRFASSIPSVDSFFTADAPIREVETASIFAGLRSMNLFHGPVFRNLIQCQATPTQSVAVFAISPAAAGSEPTYVLHPTTLDSLIQAAYVSIPDGTQQRAMVVPRSIQNLYVPRDLNRQAGKKLTAFVDLIQADRRGALVTATAINDTCDGAFHAQLRLEGLYCQALPLEIENSVDNQASALCSQTSWEVSIEPGIPAAFKKALQNQLNEPDLNFEKKLDRVSFNFISDAVKQIADLSIDVKVWPTYLQRFYKWMHTVVALGQAGELGQGSRVWSKTNAGLKQRLADDVAAESDAGKLIVLMGEQLLAILRGDIDAQTLLQADGLLDRFHESLPRLQQRSYSQLRQIIAQYATNKPGASVLEINGASGAITAEVLKGFAARNEEGSSGTLIGQYDFTDISPAKFETVQTKCVPWEALVDCKILDISTDPATQNFAMNSYDLMLSNNLALATPDLSQTLRHMRQLLKPGGKLMLVEATRPRLDTYMVFGGLAQWWEGKDDIDLITPIERWDHALRKHGFSGVDFEVKDCENAEFQANSVIMTTAVEETAISPAYPSAMSIVYANGIPPAKAWLDELEAALTAQTSAIVTVERLDEVQPQSHVVYIFTPEMLVPFLHEIDSTGFDQLKALLVIGQGLLWLSCSDTMKAQQPIYSQSTGLLRTAKQEDATKRYISLDFDTVEEGPWSSATIPHVVHVVRQSFNEHIDATDLEWEYAVQSNVLHVARVYPSPSQDHASSEIPIDPKPTVQPLWQQGRPLVWETVQTVGTLSNLYFTDDLSGNNTMLRAGMVEIQTQAMGLNFRDVMVALGQIDESRYMHDAAGIVTRLGPATQVSGLKVGDRVCGVLDGRFATHPRALWTSLTKIPDDMSWEEAASLPIIFLTSFICLFDLGRLQRGERVLIHAGSGGVGQSAIMLAQHAGAEVFVTCSSEIKRDLIMTQYGLDADHILSSRDSTFATAILERTRGAGVDIVINSLSGPLLKATWECMARFGRFFEIGKVDIEASRRLDMNPLKQCVQICGFDLIQHCAFNGTAVQRAWTSIMSLWADRNIRAVSPVITYPVAEMETAMRRMQRGAHIGKLVLLPNSDTQVKVLTRTATIASLDDPNSTYLIAGGLGGIGHALAKWMMNRGARQIVIVSRRAESHPQAASLIDLGQVLGCKIVVCNCDIAQEDQLVQLIADCANNMPPIRGVIQAAMALHDTILERLTYEQWQNSIKPKVAGSLHLHRHLPDLRFFVMLSSIAGVVGHASQANYAAGNTFQDALARHRTAQGMPAVAIDLGAVGDVGVVAESGESMRERVERNLGSKVIPIGRVLRLIEAAVCEPLRSSQDASQIITGIADYEQIPSGTAIKRDRRFSTLRLGNAVGATATSAMATRTRNPDEVLKQLLSTAAPASIEAVTLVTGALTQKLATFFNMAAAEIDTSASLSTLGVDSLVAVELRNWLSSVVQAKVTIFEILQTATMKDFAGLVTKRSALIV</sequence>
<dbReference type="InterPro" id="IPR001227">
    <property type="entry name" value="Ac_transferase_dom_sf"/>
</dbReference>
<keyword evidence="6" id="KW-0511">Multifunctional enzyme</keyword>
<dbReference type="InterPro" id="IPR009081">
    <property type="entry name" value="PP-bd_ACP"/>
</dbReference>
<dbReference type="InterPro" id="IPR016035">
    <property type="entry name" value="Acyl_Trfase/lysoPLipase"/>
</dbReference>
<protein>
    <submittedName>
        <fullName evidence="13">Polyketide synthase</fullName>
    </submittedName>
</protein>
<dbReference type="InterPro" id="IPR049900">
    <property type="entry name" value="PKS_mFAS_DH"/>
</dbReference>
<evidence type="ECO:0000256" key="6">
    <source>
        <dbReference type="ARBA" id="ARBA00023268"/>
    </source>
</evidence>
<dbReference type="Pfam" id="PF14765">
    <property type="entry name" value="PS-DH"/>
    <property type="match status" value="1"/>
</dbReference>
<dbReference type="InterPro" id="IPR014043">
    <property type="entry name" value="Acyl_transferase_dom"/>
</dbReference>
<dbReference type="InterPro" id="IPR036291">
    <property type="entry name" value="NAD(P)-bd_dom_sf"/>
</dbReference>
<dbReference type="CDD" id="cd00833">
    <property type="entry name" value="PKS"/>
    <property type="match status" value="1"/>
</dbReference>
<dbReference type="GO" id="GO:0004312">
    <property type="term" value="F:fatty acid synthase activity"/>
    <property type="evidence" value="ECO:0007669"/>
    <property type="project" value="TreeGrafter"/>
</dbReference>
<dbReference type="SUPFAM" id="SSF51735">
    <property type="entry name" value="NAD(P)-binding Rossmann-fold domains"/>
    <property type="match status" value="2"/>
</dbReference>
<feature type="region of interest" description="C-terminal hotdog fold" evidence="8">
    <location>
        <begin position="1115"/>
        <end position="1267"/>
    </location>
</feature>
<evidence type="ECO:0000313" key="14">
    <source>
        <dbReference type="Proteomes" id="UP000758603"/>
    </source>
</evidence>
<dbReference type="PROSITE" id="PS52004">
    <property type="entry name" value="KS3_2"/>
    <property type="match status" value="1"/>
</dbReference>
<dbReference type="Gene3D" id="3.40.50.720">
    <property type="entry name" value="NAD(P)-binding Rossmann-like Domain"/>
    <property type="match status" value="1"/>
</dbReference>
<evidence type="ECO:0000256" key="4">
    <source>
        <dbReference type="ARBA" id="ARBA00022857"/>
    </source>
</evidence>
<dbReference type="Pfam" id="PF00107">
    <property type="entry name" value="ADH_zinc_N"/>
    <property type="match status" value="1"/>
</dbReference>
<dbReference type="SMART" id="SM00826">
    <property type="entry name" value="PKS_DH"/>
    <property type="match status" value="1"/>
</dbReference>
<dbReference type="Gene3D" id="3.40.366.10">
    <property type="entry name" value="Malonyl-Coenzyme A Acyl Carrier Protein, domain 2"/>
    <property type="match status" value="1"/>
</dbReference>
<dbReference type="InterPro" id="IPR050091">
    <property type="entry name" value="PKS_NRPS_Biosynth_Enz"/>
</dbReference>
<dbReference type="Pfam" id="PF02801">
    <property type="entry name" value="Ketoacyl-synt_C"/>
    <property type="match status" value="1"/>
</dbReference>
<feature type="domain" description="Carrier" evidence="10">
    <location>
        <begin position="2488"/>
        <end position="2565"/>
    </location>
</feature>
<accession>A0A9P8UY62</accession>